<dbReference type="PANTHER" id="PTHR46991:SF11">
    <property type="entry name" value="SMALL HEAT SHOCK PROTEIN HSPF"/>
    <property type="match status" value="1"/>
</dbReference>
<dbReference type="SUPFAM" id="SSF49764">
    <property type="entry name" value="HSP20-like chaperones"/>
    <property type="match status" value="1"/>
</dbReference>
<dbReference type="InterPro" id="IPR044656">
    <property type="entry name" value="HSP14.7/HSP23.5/HSP23.6-like"/>
</dbReference>
<evidence type="ECO:0000256" key="2">
    <source>
        <dbReference type="ARBA" id="ARBA00023016"/>
    </source>
</evidence>
<dbReference type="PROSITE" id="PS01031">
    <property type="entry name" value="SHSP"/>
    <property type="match status" value="1"/>
</dbReference>
<feature type="domain" description="SHSP" evidence="5">
    <location>
        <begin position="45"/>
        <end position="148"/>
    </location>
</feature>
<comment type="caution">
    <text evidence="6">The sequence shown here is derived from an EMBL/GenBank/DDBJ whole genome shotgun (WGS) entry which is preliminary data.</text>
</comment>
<proteinExistence type="inferred from homology"/>
<comment type="similarity">
    <text evidence="3 4">Belongs to the small heat shock protein (HSP20) family.</text>
</comment>
<dbReference type="PANTHER" id="PTHR46991">
    <property type="entry name" value="23.5 KDA HEAT SHOCK PROTEIN, MITOCHONDRIAL"/>
    <property type="match status" value="1"/>
</dbReference>
<keyword evidence="7" id="KW-1185">Reference proteome</keyword>
<evidence type="ECO:0000256" key="3">
    <source>
        <dbReference type="PROSITE-ProRule" id="PRU00285"/>
    </source>
</evidence>
<keyword evidence="1" id="KW-0809">Transit peptide</keyword>
<evidence type="ECO:0000313" key="7">
    <source>
        <dbReference type="Proteomes" id="UP000428333"/>
    </source>
</evidence>
<evidence type="ECO:0000256" key="1">
    <source>
        <dbReference type="ARBA" id="ARBA00022946"/>
    </source>
</evidence>
<gene>
    <name evidence="6" type="ORF">C3L33_16485</name>
</gene>
<evidence type="ECO:0000256" key="4">
    <source>
        <dbReference type="RuleBase" id="RU003616"/>
    </source>
</evidence>
<dbReference type="OrthoDB" id="814286at2759"/>
<dbReference type="AlphaFoldDB" id="A0A6A4L749"/>
<name>A0A6A4L749_9ERIC</name>
<dbReference type="EMBL" id="QEFC01002704">
    <property type="protein sequence ID" value="KAE9451611.1"/>
    <property type="molecule type" value="Genomic_DNA"/>
</dbReference>
<dbReference type="Gene3D" id="2.60.40.790">
    <property type="match status" value="1"/>
</dbReference>
<keyword evidence="2" id="KW-0346">Stress response</keyword>
<dbReference type="Pfam" id="PF00011">
    <property type="entry name" value="HSP20"/>
    <property type="match status" value="1"/>
</dbReference>
<dbReference type="InterPro" id="IPR002068">
    <property type="entry name" value="A-crystallin/Hsp20_dom"/>
</dbReference>
<dbReference type="InterPro" id="IPR008978">
    <property type="entry name" value="HSP20-like_chaperone"/>
</dbReference>
<sequence>MALSLLALKRFISPKSLRPATAAYRLFTDKPSPDFAARDRSFDPAPVRNFPDPSAAYETDESLNIREDMPGAGKENVEVLLKPNYLILNGEREMKQEKDGAVVTLVYKYNATYYISEEKFNLNQVKAVIKNGVLNVVVPKVRKDHKGD</sequence>
<evidence type="ECO:0000313" key="6">
    <source>
        <dbReference type="EMBL" id="KAE9451611.1"/>
    </source>
</evidence>
<evidence type="ECO:0000259" key="5">
    <source>
        <dbReference type="PROSITE" id="PS01031"/>
    </source>
</evidence>
<dbReference type="Proteomes" id="UP000428333">
    <property type="component" value="Linkage Group LG10"/>
</dbReference>
<feature type="non-terminal residue" evidence="6">
    <location>
        <position position="1"/>
    </location>
</feature>
<protein>
    <recommendedName>
        <fullName evidence="5">SHSP domain-containing protein</fullName>
    </recommendedName>
</protein>
<accession>A0A6A4L749</accession>
<dbReference type="CDD" id="cd06464">
    <property type="entry name" value="ACD_sHsps-like"/>
    <property type="match status" value="1"/>
</dbReference>
<organism evidence="6 7">
    <name type="scientific">Rhododendron williamsianum</name>
    <dbReference type="NCBI Taxonomy" id="262921"/>
    <lineage>
        <taxon>Eukaryota</taxon>
        <taxon>Viridiplantae</taxon>
        <taxon>Streptophyta</taxon>
        <taxon>Embryophyta</taxon>
        <taxon>Tracheophyta</taxon>
        <taxon>Spermatophyta</taxon>
        <taxon>Magnoliopsida</taxon>
        <taxon>eudicotyledons</taxon>
        <taxon>Gunneridae</taxon>
        <taxon>Pentapetalae</taxon>
        <taxon>asterids</taxon>
        <taxon>Ericales</taxon>
        <taxon>Ericaceae</taxon>
        <taxon>Ericoideae</taxon>
        <taxon>Rhodoreae</taxon>
        <taxon>Rhododendron</taxon>
    </lineage>
</organism>
<reference evidence="6 7" key="1">
    <citation type="journal article" date="2019" name="Genome Biol. Evol.">
        <title>The Rhododendron genome and chromosomal organization provide insight into shared whole-genome duplications across the heath family (Ericaceae).</title>
        <authorList>
            <person name="Soza V.L."/>
            <person name="Lindsley D."/>
            <person name="Waalkes A."/>
            <person name="Ramage E."/>
            <person name="Patwardhan R.P."/>
            <person name="Burton J.N."/>
            <person name="Adey A."/>
            <person name="Kumar A."/>
            <person name="Qiu R."/>
            <person name="Shendure J."/>
            <person name="Hall B."/>
        </authorList>
    </citation>
    <scope>NUCLEOTIDE SEQUENCE [LARGE SCALE GENOMIC DNA]</scope>
    <source>
        <strain evidence="6">RSF 1966-606</strain>
    </source>
</reference>